<dbReference type="GeneID" id="117646524"/>
<reference evidence="3" key="1">
    <citation type="submission" date="2025-08" db="UniProtKB">
        <authorList>
            <consortium name="RefSeq"/>
        </authorList>
    </citation>
    <scope>IDENTIFICATION</scope>
    <source>
        <tissue evidence="3">Total insect</tissue>
    </source>
</reference>
<organism evidence="3">
    <name type="scientific">Thrips palmi</name>
    <name type="common">Melon thrips</name>
    <dbReference type="NCBI Taxonomy" id="161013"/>
    <lineage>
        <taxon>Eukaryota</taxon>
        <taxon>Metazoa</taxon>
        <taxon>Ecdysozoa</taxon>
        <taxon>Arthropoda</taxon>
        <taxon>Hexapoda</taxon>
        <taxon>Insecta</taxon>
        <taxon>Pterygota</taxon>
        <taxon>Neoptera</taxon>
        <taxon>Paraneoptera</taxon>
        <taxon>Thysanoptera</taxon>
        <taxon>Terebrantia</taxon>
        <taxon>Thripoidea</taxon>
        <taxon>Thripidae</taxon>
        <taxon>Thrips</taxon>
    </lineage>
</organism>
<dbReference type="AlphaFoldDB" id="A0A6P8ZP38"/>
<dbReference type="KEGG" id="tpal:117646524"/>
<sequence length="130" mass="14628">MFVAPAVFFDTNGFDMTQSSLGSRKRGRCDGDDESRDFTPLSKRINNLHINNGNHHASVHEEVHPVPTVGRVGEPSSLHEGQSNGGEMGPVPQPMYNPDLNVSDNPFYYEPNKLLYYLNMERMQRTGQSF</sequence>
<dbReference type="RefSeq" id="XP_034243429.1">
    <property type="nucleotide sequence ID" value="XM_034387538.1"/>
</dbReference>
<name>A0A6P8ZP38_THRPL</name>
<dbReference type="OrthoDB" id="6365503at2759"/>
<dbReference type="Proteomes" id="UP000515158">
    <property type="component" value="Unplaced"/>
</dbReference>
<evidence type="ECO:0000313" key="3">
    <source>
        <dbReference type="RefSeq" id="XP_034243429.1"/>
    </source>
</evidence>
<feature type="region of interest" description="Disordered" evidence="1">
    <location>
        <begin position="67"/>
        <end position="99"/>
    </location>
</feature>
<evidence type="ECO:0000256" key="1">
    <source>
        <dbReference type="SAM" id="MobiDB-lite"/>
    </source>
</evidence>
<accession>A0A6P8ZP38</accession>
<protein>
    <submittedName>
        <fullName evidence="3">Uncharacterized protein LOC117646524 isoform X1</fullName>
    </submittedName>
</protein>
<keyword evidence="2" id="KW-1185">Reference proteome</keyword>
<dbReference type="InParanoid" id="A0A6P8ZP38"/>
<gene>
    <name evidence="3" type="primary">LOC117646524</name>
</gene>
<evidence type="ECO:0000313" key="2">
    <source>
        <dbReference type="Proteomes" id="UP000515158"/>
    </source>
</evidence>
<proteinExistence type="predicted"/>